<dbReference type="RefSeq" id="WP_412441657.1">
    <property type="nucleotide sequence ID" value="NZ_CACRUT010000013.1"/>
</dbReference>
<dbReference type="PANTHER" id="PTHR31151">
    <property type="entry name" value="PROLINE-TRNA LIGASE (DUF1680)"/>
    <property type="match status" value="1"/>
</dbReference>
<dbReference type="GO" id="GO:0005975">
    <property type="term" value="P:carbohydrate metabolic process"/>
    <property type="evidence" value="ECO:0007669"/>
    <property type="project" value="InterPro"/>
</dbReference>
<dbReference type="Pfam" id="PF20736">
    <property type="entry name" value="Glyco_hydro127M"/>
    <property type="match status" value="1"/>
</dbReference>
<feature type="domain" description="DUF4986" evidence="4">
    <location>
        <begin position="545"/>
        <end position="627"/>
    </location>
</feature>
<reference evidence="7" key="1">
    <citation type="submission" date="2019-11" db="EMBL/GenBank/DDBJ databases">
        <authorList>
            <person name="Feng L."/>
        </authorList>
    </citation>
    <scope>NUCLEOTIDE SEQUENCE</scope>
    <source>
        <strain evidence="7">PclaraLFYP37</strain>
    </source>
</reference>
<dbReference type="InterPro" id="IPR049046">
    <property type="entry name" value="Beta-AFase-like_GH127_middle"/>
</dbReference>
<dbReference type="EC" id="3.2.1.185" evidence="7"/>
<dbReference type="InterPro" id="IPR008928">
    <property type="entry name" value="6-hairpin_glycosidase_sf"/>
</dbReference>
<organism evidence="7">
    <name type="scientific">Paraprevotella clara</name>
    <dbReference type="NCBI Taxonomy" id="454154"/>
    <lineage>
        <taxon>Bacteria</taxon>
        <taxon>Pseudomonadati</taxon>
        <taxon>Bacteroidota</taxon>
        <taxon>Bacteroidia</taxon>
        <taxon>Bacteroidales</taxon>
        <taxon>Prevotellaceae</taxon>
        <taxon>Paraprevotella</taxon>
    </lineage>
</organism>
<dbReference type="InterPro" id="IPR046544">
    <property type="entry name" value="GH146_SB_dom"/>
</dbReference>
<feature type="domain" description="Glycoside hydrolase GH146 substrate-binding" evidence="5">
    <location>
        <begin position="651"/>
        <end position="782"/>
    </location>
</feature>
<keyword evidence="7" id="KW-0326">Glycosidase</keyword>
<proteinExistence type="predicted"/>
<dbReference type="AlphaFoldDB" id="A0A6N3BR29"/>
<keyword evidence="7" id="KW-0378">Hydrolase</keyword>
<evidence type="ECO:0000256" key="2">
    <source>
        <dbReference type="SAM" id="SignalP"/>
    </source>
</evidence>
<feature type="domain" description="Non-reducing end beta-L-arabinofuranosidase-like GH127 catalytic" evidence="3">
    <location>
        <begin position="34"/>
        <end position="415"/>
    </location>
</feature>
<evidence type="ECO:0000259" key="5">
    <source>
        <dbReference type="Pfam" id="PF20620"/>
    </source>
</evidence>
<protein>
    <submittedName>
        <fullName evidence="7">Non-reducing end beta-L-arabinofuranosidase</fullName>
        <ecNumber evidence="7">3.2.1.185</ecNumber>
    </submittedName>
</protein>
<dbReference type="InterPro" id="IPR032275">
    <property type="entry name" value="DUF4986"/>
</dbReference>
<evidence type="ECO:0000256" key="1">
    <source>
        <dbReference type="SAM" id="MobiDB-lite"/>
    </source>
</evidence>
<dbReference type="Pfam" id="PF20620">
    <property type="entry name" value="DUF6805"/>
    <property type="match status" value="1"/>
</dbReference>
<dbReference type="PANTHER" id="PTHR31151:SF0">
    <property type="entry name" value="PROLINE-TRNA LIGASE (DUF1680)"/>
    <property type="match status" value="1"/>
</dbReference>
<dbReference type="InterPro" id="IPR012878">
    <property type="entry name" value="Beta-AFase-like_GH127_cat"/>
</dbReference>
<feature type="region of interest" description="Disordered" evidence="1">
    <location>
        <begin position="668"/>
        <end position="687"/>
    </location>
</feature>
<accession>A0A6N3BR29</accession>
<evidence type="ECO:0000259" key="4">
    <source>
        <dbReference type="Pfam" id="PF16375"/>
    </source>
</evidence>
<dbReference type="SUPFAM" id="SSF48208">
    <property type="entry name" value="Six-hairpin glycosidases"/>
    <property type="match status" value="1"/>
</dbReference>
<feature type="signal peptide" evidence="2">
    <location>
        <begin position="1"/>
        <end position="21"/>
    </location>
</feature>
<name>A0A6N3BR29_9BACT</name>
<sequence>MNVLRTLCSASLLLVWFSANARIPVKVETFPLSDVRLTQSPFKHAEDLDVRYLLGLDPDRLLAPYLKGAGLEPKADNYTNWENTGLDGHIGGHYVSALSYMYAATGNEEIKQRLDYMLSELKRAQDAAGDGYLCGAPNGRKIWEAVSKGDIQASSFGLNGGWVPLYNIHKTYAGLRDAYLLAGSKEARDMLVKLTDWMMSLTKDLSDEQIQDMLRSEHGGLNEVFADVADLTGKDSYLQLAHRFSHREILDPLLKHEDRLTGKHANTQIPKVIGYKRIADLEGDRAWDDAARFFWETVVERRSISIGGNSVREHFHPSEDFSSMLTSEQGPETCNTYNMLRLTKMLYQTSADVHYMDYYERALYNHILSTIDPVQGGFVYFTPMRSGHYRVYSQPQTSFWCCVGSGMENHAKYGEMIYGHSGDELYVNLFIPSVLQWGKVRVEQLTGFPYEEATTLRLSCGKAKEFTVKFRVPEWSDASRMELTVNGTAQPVSASGGYVAVSRKWADGDEVRLTLPMSLRVSALPDGSDNYSFMYGPVVLASRMGKQEQVGLFADDSRGGHIAAGPQWPLQDMPVIVGDKDDLLSHIEKVEGKPLEFKLRGVYPERYEGMTLEPFNSLYECRYMVYWPVISPDKLKAQQEALARSEREKNELEAATADKVICGEQQPESDHFIRSEQSRNGSHNDRHWRDATGKGWFSYRMKTNGRDVARLRVEYEGGMADTDALVMVEERTVGMISPADRRGMKTVYFDLPDEMDGKDVLTVKITPSEKKSTPRVYEVRLMTAKK</sequence>
<dbReference type="Pfam" id="PF16375">
    <property type="entry name" value="DUF4986"/>
    <property type="match status" value="1"/>
</dbReference>
<dbReference type="EMBL" id="CACRUT010000013">
    <property type="protein sequence ID" value="VYU05664.1"/>
    <property type="molecule type" value="Genomic_DNA"/>
</dbReference>
<feature type="chain" id="PRO_5027075451" evidence="2">
    <location>
        <begin position="22"/>
        <end position="786"/>
    </location>
</feature>
<feature type="domain" description="Non-reducing end beta-L-arabinofuranosidase-like GH127 middle" evidence="6">
    <location>
        <begin position="425"/>
        <end position="517"/>
    </location>
</feature>
<evidence type="ECO:0000259" key="3">
    <source>
        <dbReference type="Pfam" id="PF07944"/>
    </source>
</evidence>
<gene>
    <name evidence="7" type="primary">hypBA1_3</name>
    <name evidence="7" type="ORF">PCLFYP37_01795</name>
</gene>
<dbReference type="GO" id="GO:0102478">
    <property type="term" value="F:beta-L-arabinofuranosidase activity"/>
    <property type="evidence" value="ECO:0007669"/>
    <property type="project" value="UniProtKB-EC"/>
</dbReference>
<keyword evidence="2" id="KW-0732">Signal</keyword>
<evidence type="ECO:0000313" key="7">
    <source>
        <dbReference type="EMBL" id="VYU05664.1"/>
    </source>
</evidence>
<evidence type="ECO:0000259" key="6">
    <source>
        <dbReference type="Pfam" id="PF20736"/>
    </source>
</evidence>
<dbReference type="Pfam" id="PF07944">
    <property type="entry name" value="Beta-AFase-like_GH127_cat"/>
    <property type="match status" value="1"/>
</dbReference>